<comment type="caution">
    <text evidence="9">Lacks conserved residue(s) required for the propagation of feature annotation.</text>
</comment>
<feature type="binding site" evidence="9">
    <location>
        <position position="179"/>
    </location>
    <ligand>
        <name>3-phosphoshikimate</name>
        <dbReference type="ChEBI" id="CHEBI:145989"/>
    </ligand>
</feature>
<evidence type="ECO:0000256" key="2">
    <source>
        <dbReference type="ARBA" id="ARBA00004811"/>
    </source>
</evidence>
<comment type="subcellular location">
    <subcellularLocation>
        <location evidence="9">Cytoplasm</location>
    </subcellularLocation>
</comment>
<evidence type="ECO:0000256" key="3">
    <source>
        <dbReference type="ARBA" id="ARBA00009948"/>
    </source>
</evidence>
<dbReference type="EC" id="2.5.1.19" evidence="9"/>
<dbReference type="Proteomes" id="UP001057753">
    <property type="component" value="Unassembled WGS sequence"/>
</dbReference>
<evidence type="ECO:0000313" key="11">
    <source>
        <dbReference type="EMBL" id="MCR6096505.1"/>
    </source>
</evidence>
<feature type="binding site" evidence="9">
    <location>
        <position position="181"/>
    </location>
    <ligand>
        <name>phosphoenolpyruvate</name>
        <dbReference type="ChEBI" id="CHEBI:58702"/>
    </ligand>
</feature>
<feature type="binding site" evidence="9">
    <location>
        <position position="34"/>
    </location>
    <ligand>
        <name>phosphoenolpyruvate</name>
        <dbReference type="ChEBI" id="CHEBI:58702"/>
    </ligand>
</feature>
<dbReference type="FunFam" id="3.65.10.10:FF:000006">
    <property type="entry name" value="3-phosphoshikimate 1-carboxyvinyltransferase"/>
    <property type="match status" value="1"/>
</dbReference>
<keyword evidence="4 9" id="KW-0963">Cytoplasm</keyword>
<evidence type="ECO:0000256" key="7">
    <source>
        <dbReference type="ARBA" id="ARBA00023141"/>
    </source>
</evidence>
<feature type="binding site" evidence="9">
    <location>
        <position position="327"/>
    </location>
    <ligand>
        <name>3-phosphoshikimate</name>
        <dbReference type="ChEBI" id="CHEBI:145989"/>
    </ligand>
</feature>
<dbReference type="HAMAP" id="MF_00210">
    <property type="entry name" value="EPSP_synth"/>
    <property type="match status" value="1"/>
</dbReference>
<dbReference type="PROSITE" id="PS00885">
    <property type="entry name" value="EPSP_SYNTHASE_2"/>
    <property type="match status" value="1"/>
</dbReference>
<evidence type="ECO:0000313" key="12">
    <source>
        <dbReference type="Proteomes" id="UP001057753"/>
    </source>
</evidence>
<dbReference type="AlphaFoldDB" id="A0A9Q4B1W6"/>
<dbReference type="GO" id="GO:0005737">
    <property type="term" value="C:cytoplasm"/>
    <property type="evidence" value="ECO:0007669"/>
    <property type="project" value="UniProtKB-SubCell"/>
</dbReference>
<feature type="binding site" evidence="9">
    <location>
        <position position="106"/>
    </location>
    <ligand>
        <name>phosphoenolpyruvate</name>
        <dbReference type="ChEBI" id="CHEBI:58702"/>
    </ligand>
</feature>
<dbReference type="InterPro" id="IPR036968">
    <property type="entry name" value="Enolpyruvate_Tfrase_sf"/>
</dbReference>
<comment type="subunit">
    <text evidence="9">Monomer.</text>
</comment>
<dbReference type="GO" id="GO:0003866">
    <property type="term" value="F:3-phosphoshikimate 1-carboxyvinyltransferase activity"/>
    <property type="evidence" value="ECO:0007669"/>
    <property type="project" value="UniProtKB-UniRule"/>
</dbReference>
<dbReference type="SUPFAM" id="SSF55205">
    <property type="entry name" value="EPT/RTPC-like"/>
    <property type="match status" value="1"/>
</dbReference>
<feature type="domain" description="Enolpyruvate transferase" evidence="10">
    <location>
        <begin position="23"/>
        <end position="435"/>
    </location>
</feature>
<comment type="catalytic activity">
    <reaction evidence="8">
        <text>3-phosphoshikimate + phosphoenolpyruvate = 5-O-(1-carboxyvinyl)-3-phosphoshikimate + phosphate</text>
        <dbReference type="Rhea" id="RHEA:21256"/>
        <dbReference type="ChEBI" id="CHEBI:43474"/>
        <dbReference type="ChEBI" id="CHEBI:57701"/>
        <dbReference type="ChEBI" id="CHEBI:58702"/>
        <dbReference type="ChEBI" id="CHEBI:145989"/>
        <dbReference type="EC" id="2.5.1.19"/>
    </reaction>
    <physiologicalReaction direction="left-to-right" evidence="8">
        <dbReference type="Rhea" id="RHEA:21257"/>
    </physiologicalReaction>
</comment>
<keyword evidence="12" id="KW-1185">Reference proteome</keyword>
<feature type="binding site" evidence="9">
    <location>
        <position position="134"/>
    </location>
    <ligand>
        <name>phosphoenolpyruvate</name>
        <dbReference type="ChEBI" id="CHEBI:58702"/>
    </ligand>
</feature>
<comment type="caution">
    <text evidence="11">The sequence shown here is derived from an EMBL/GenBank/DDBJ whole genome shotgun (WGS) entry which is preliminary data.</text>
</comment>
<dbReference type="GO" id="GO:0009423">
    <property type="term" value="P:chorismate biosynthetic process"/>
    <property type="evidence" value="ECO:0007669"/>
    <property type="project" value="UniProtKB-UniRule"/>
</dbReference>
<protein>
    <recommendedName>
        <fullName evidence="9">3-phosphoshikimate 1-carboxyvinyltransferase</fullName>
        <ecNumber evidence="9">2.5.1.19</ecNumber>
    </recommendedName>
    <alternativeName>
        <fullName evidence="9">5-enolpyruvylshikimate-3-phosphate synthase</fullName>
        <shortName evidence="9">EPSP synthase</shortName>
        <shortName evidence="9">EPSPS</shortName>
    </alternativeName>
</protein>
<dbReference type="InterPro" id="IPR023193">
    <property type="entry name" value="EPSP_synthase_CS"/>
</dbReference>
<feature type="binding site" evidence="9">
    <location>
        <position position="39"/>
    </location>
    <ligand>
        <name>3-phosphoshikimate</name>
        <dbReference type="ChEBI" id="CHEBI:145989"/>
    </ligand>
</feature>
<evidence type="ECO:0000259" key="10">
    <source>
        <dbReference type="Pfam" id="PF00275"/>
    </source>
</evidence>
<dbReference type="PIRSF" id="PIRSF000505">
    <property type="entry name" value="EPSPS"/>
    <property type="match status" value="1"/>
</dbReference>
<comment type="pathway">
    <text evidence="2 9">Metabolic intermediate biosynthesis; chorismate biosynthesis; chorismate from D-erythrose 4-phosphate and phosphoenolpyruvate: step 6/7.</text>
</comment>
<organism evidence="11 12">
    <name type="scientific">Salipaludibacillus agaradhaerens</name>
    <name type="common">Bacillus agaradhaerens</name>
    <dbReference type="NCBI Taxonomy" id="76935"/>
    <lineage>
        <taxon>Bacteria</taxon>
        <taxon>Bacillati</taxon>
        <taxon>Bacillota</taxon>
        <taxon>Bacilli</taxon>
        <taxon>Bacillales</taxon>
        <taxon>Bacillaceae</taxon>
    </lineage>
</organism>
<sequence>MTHTKFFKEEKKVTTTIPPVKDGLTGSVTIPGDKSISHRAILFASLADGDSKIYGFLKGEDCMSTITCMKQLGIEVKEEDDYILVKGKGLNGLEEPEKPLDVGNSGTTIRLLSGILAGQDFSSVLVGDESIAKRPMGRVTVPLKMMNTSIDGRQNAAYTPLHIRGGSLNSIHYLSPVASAQVKSAILLAGMFADGVTKVTEPHKSRDHTERMLQTFGAHVESNELSASIEGGQTLSSQTIYVPGDISSAAFILVAGAIVPGSNITLNNVGMNPTRTGIIDVLQTMGADLTIENERHLGSEPVADLTIRYSTLSSCTIDGDLIPRLIDEIPAIAVLATQANGTTIIKDAQELKVKESNRIDTVVSQLKKIGAAVEPTEDGMIITGKTPLHGGTLQSFHDHRIGMAMALCGLIASEPVSIKDSEAISVSYPDFFEQLTYLRADN</sequence>
<comment type="function">
    <text evidence="1 9">Catalyzes the transfer of the enolpyruvyl moiety of phosphoenolpyruvate (PEP) to the 5-hydroxyl of shikimate-3-phosphate (S3P) to produce enolpyruvyl shikimate-3-phosphate and inorganic phosphate.</text>
</comment>
<dbReference type="Pfam" id="PF00275">
    <property type="entry name" value="EPSP_synthase"/>
    <property type="match status" value="1"/>
</dbReference>
<dbReference type="PANTHER" id="PTHR21090:SF5">
    <property type="entry name" value="PENTAFUNCTIONAL AROM POLYPEPTIDE"/>
    <property type="match status" value="1"/>
</dbReference>
<dbReference type="Gene3D" id="3.65.10.10">
    <property type="entry name" value="Enolpyruvate transferase domain"/>
    <property type="match status" value="2"/>
</dbReference>
<feature type="binding site" evidence="9">
    <location>
        <position position="354"/>
    </location>
    <ligand>
        <name>3-phosphoshikimate</name>
        <dbReference type="ChEBI" id="CHEBI:145989"/>
    </ligand>
</feature>
<feature type="binding site" evidence="9">
    <location>
        <position position="34"/>
    </location>
    <ligand>
        <name>3-phosphoshikimate</name>
        <dbReference type="ChEBI" id="CHEBI:145989"/>
    </ligand>
</feature>
<dbReference type="FunFam" id="3.65.10.10:FF:000005">
    <property type="entry name" value="3-phosphoshikimate 1-carboxyvinyltransferase"/>
    <property type="match status" value="1"/>
</dbReference>
<feature type="binding site" evidence="9">
    <location>
        <position position="358"/>
    </location>
    <ligand>
        <name>phosphoenolpyruvate</name>
        <dbReference type="ChEBI" id="CHEBI:58702"/>
    </ligand>
</feature>
<dbReference type="NCBIfam" id="TIGR01356">
    <property type="entry name" value="aroA"/>
    <property type="match status" value="1"/>
</dbReference>
<keyword evidence="6 9" id="KW-0808">Transferase</keyword>
<evidence type="ECO:0000256" key="5">
    <source>
        <dbReference type="ARBA" id="ARBA00022605"/>
    </source>
</evidence>
<feature type="active site" description="Proton acceptor" evidence="9">
    <location>
        <position position="327"/>
    </location>
</feature>
<evidence type="ECO:0000256" key="9">
    <source>
        <dbReference type="HAMAP-Rule" id="MF_00210"/>
    </source>
</evidence>
<accession>A0A9Q4B1W6</accession>
<dbReference type="PROSITE" id="PS00104">
    <property type="entry name" value="EPSP_SYNTHASE_1"/>
    <property type="match status" value="1"/>
</dbReference>
<evidence type="ECO:0000256" key="6">
    <source>
        <dbReference type="ARBA" id="ARBA00022679"/>
    </source>
</evidence>
<dbReference type="PANTHER" id="PTHR21090">
    <property type="entry name" value="AROM/DEHYDROQUINATE SYNTHASE"/>
    <property type="match status" value="1"/>
</dbReference>
<evidence type="ECO:0000256" key="8">
    <source>
        <dbReference type="ARBA" id="ARBA00044633"/>
    </source>
</evidence>
<feature type="binding site" evidence="9">
    <location>
        <position position="400"/>
    </location>
    <ligand>
        <name>phosphoenolpyruvate</name>
        <dbReference type="ChEBI" id="CHEBI:58702"/>
    </ligand>
</feature>
<comment type="similarity">
    <text evidence="3 9">Belongs to the EPSP synthase family.</text>
</comment>
<dbReference type="GO" id="GO:0009073">
    <property type="term" value="P:aromatic amino acid family biosynthetic process"/>
    <property type="evidence" value="ECO:0007669"/>
    <property type="project" value="UniProtKB-KW"/>
</dbReference>
<evidence type="ECO:0000256" key="4">
    <source>
        <dbReference type="ARBA" id="ARBA00022490"/>
    </source>
</evidence>
<dbReference type="InterPro" id="IPR001986">
    <property type="entry name" value="Enolpyruvate_Tfrase_dom"/>
</dbReference>
<reference evidence="11" key="1">
    <citation type="submission" date="2020-06" db="EMBL/GenBank/DDBJ databases">
        <title>Insight into the genomes of haloalkaliphilic bacilli from Kenyan soda lakes.</title>
        <authorList>
            <person name="Mwirichia R."/>
            <person name="Villamizar G.C."/>
            <person name="Poehlein A."/>
            <person name="Mugweru J."/>
            <person name="Kipnyargis A."/>
            <person name="Kiplimo D."/>
            <person name="Orwa P."/>
            <person name="Daniel R."/>
        </authorList>
    </citation>
    <scope>NUCLEOTIDE SEQUENCE</scope>
    <source>
        <strain evidence="11">B1096_S55</strain>
    </source>
</reference>
<dbReference type="CDD" id="cd01556">
    <property type="entry name" value="EPSP_synthase"/>
    <property type="match status" value="1"/>
</dbReference>
<feature type="binding site" evidence="9">
    <location>
        <position position="181"/>
    </location>
    <ligand>
        <name>3-phosphoshikimate</name>
        <dbReference type="ChEBI" id="CHEBI:145989"/>
    </ligand>
</feature>
<keyword evidence="7 9" id="KW-0057">Aromatic amino acid biosynthesis</keyword>
<dbReference type="InterPro" id="IPR006264">
    <property type="entry name" value="EPSP_synthase"/>
</dbReference>
<gene>
    <name evidence="9 11" type="primary">aroA</name>
    <name evidence="11" type="ORF">HXA33_08055</name>
</gene>
<proteinExistence type="inferred from homology"/>
<dbReference type="GO" id="GO:0008652">
    <property type="term" value="P:amino acid biosynthetic process"/>
    <property type="evidence" value="ECO:0007669"/>
    <property type="project" value="UniProtKB-KW"/>
</dbReference>
<evidence type="ECO:0000256" key="1">
    <source>
        <dbReference type="ARBA" id="ARBA00002174"/>
    </source>
</evidence>
<name>A0A9Q4B1W6_SALAG</name>
<dbReference type="InterPro" id="IPR013792">
    <property type="entry name" value="RNA3'P_cycl/enolpyr_Trfase_a/b"/>
</dbReference>
<dbReference type="EMBL" id="JABXYM010000001">
    <property type="protein sequence ID" value="MCR6096505.1"/>
    <property type="molecule type" value="Genomic_DNA"/>
</dbReference>
<keyword evidence="5 9" id="KW-0028">Amino-acid biosynthesis</keyword>
<feature type="binding site" evidence="9">
    <location>
        <position position="35"/>
    </location>
    <ligand>
        <name>3-phosphoshikimate</name>
        <dbReference type="ChEBI" id="CHEBI:145989"/>
    </ligand>
</feature>